<evidence type="ECO:0000256" key="14">
    <source>
        <dbReference type="PIRSR" id="PIRSR004930-1"/>
    </source>
</evidence>
<dbReference type="GO" id="GO:0003725">
    <property type="term" value="F:double-stranded RNA binding"/>
    <property type="evidence" value="ECO:0007669"/>
    <property type="project" value="UniProtKB-UniRule"/>
</dbReference>
<dbReference type="Proteomes" id="UP000610373">
    <property type="component" value="Unassembled WGS sequence"/>
</dbReference>
<dbReference type="InterPro" id="IPR006070">
    <property type="entry name" value="Sua5-like_dom"/>
</dbReference>
<evidence type="ECO:0000256" key="11">
    <source>
        <dbReference type="ARBA" id="ARBA00029774"/>
    </source>
</evidence>
<dbReference type="GO" id="GO:0061710">
    <property type="term" value="F:L-threonylcarbamoyladenylate synthase"/>
    <property type="evidence" value="ECO:0007669"/>
    <property type="project" value="UniProtKB-EC"/>
</dbReference>
<dbReference type="FunFam" id="3.90.870.10:FF:000008">
    <property type="entry name" value="Threonylcarbamoyl-AMP synthase"/>
    <property type="match status" value="1"/>
</dbReference>
<evidence type="ECO:0000259" key="15">
    <source>
        <dbReference type="PROSITE" id="PS51163"/>
    </source>
</evidence>
<keyword evidence="8 13" id="KW-0548">Nucleotidyltransferase</keyword>
<feature type="binding site" evidence="14">
    <location>
        <position position="191"/>
    </location>
    <ligand>
        <name>L-threonine</name>
        <dbReference type="ChEBI" id="CHEBI:57926"/>
    </ligand>
</feature>
<evidence type="ECO:0000256" key="2">
    <source>
        <dbReference type="ARBA" id="ARBA00007663"/>
    </source>
</evidence>
<feature type="binding site" evidence="14">
    <location>
        <position position="205"/>
    </location>
    <ligand>
        <name>ATP</name>
        <dbReference type="ChEBI" id="CHEBI:30616"/>
    </ligand>
</feature>
<evidence type="ECO:0000256" key="8">
    <source>
        <dbReference type="ARBA" id="ARBA00022695"/>
    </source>
</evidence>
<evidence type="ECO:0000256" key="1">
    <source>
        <dbReference type="ARBA" id="ARBA00004496"/>
    </source>
</evidence>
<dbReference type="PANTHER" id="PTHR17490:SF16">
    <property type="entry name" value="THREONYLCARBAMOYL-AMP SYNTHASE"/>
    <property type="match status" value="1"/>
</dbReference>
<comment type="caution">
    <text evidence="16">The sequence shown here is derived from an EMBL/GenBank/DDBJ whole genome shotgun (WGS) entry which is preliminary data.</text>
</comment>
<organism evidence="16 17">
    <name type="scientific">Candidatus Argoarchaeum ethanivorans</name>
    <dbReference type="NCBI Taxonomy" id="2608793"/>
    <lineage>
        <taxon>Archaea</taxon>
        <taxon>Methanobacteriati</taxon>
        <taxon>Methanobacteriota</taxon>
        <taxon>Stenosarchaea group</taxon>
        <taxon>Methanomicrobia</taxon>
        <taxon>Methanosarcinales</taxon>
        <taxon>Methanosarcinales incertae sedis</taxon>
        <taxon>GOM Arc I cluster</taxon>
        <taxon>Candidatus Argoarchaeum</taxon>
    </lineage>
</organism>
<evidence type="ECO:0000313" key="17">
    <source>
        <dbReference type="Proteomes" id="UP000610373"/>
    </source>
</evidence>
<evidence type="ECO:0000256" key="13">
    <source>
        <dbReference type="PIRNR" id="PIRNR004930"/>
    </source>
</evidence>
<dbReference type="GO" id="GO:0000049">
    <property type="term" value="F:tRNA binding"/>
    <property type="evidence" value="ECO:0007669"/>
    <property type="project" value="TreeGrafter"/>
</dbReference>
<feature type="binding site" evidence="14">
    <location>
        <position position="72"/>
    </location>
    <ligand>
        <name>ATP</name>
        <dbReference type="ChEBI" id="CHEBI:30616"/>
    </ligand>
</feature>
<feature type="binding site" evidence="14">
    <location>
        <position position="161"/>
    </location>
    <ligand>
        <name>ATP</name>
        <dbReference type="ChEBI" id="CHEBI:30616"/>
    </ligand>
</feature>
<comment type="function">
    <text evidence="13">Required for the formation of a threonylcarbamoyl group on adenosine at position 37 (t(6)A37) in tRNAs that read codons beginning with adenine.</text>
</comment>
<evidence type="ECO:0000256" key="5">
    <source>
        <dbReference type="ARBA" id="ARBA00022490"/>
    </source>
</evidence>
<dbReference type="InterPro" id="IPR010923">
    <property type="entry name" value="T(6)A37_SUA5"/>
</dbReference>
<feature type="binding site" evidence="14">
    <location>
        <position position="68"/>
    </location>
    <ligand>
        <name>L-threonine</name>
        <dbReference type="ChEBI" id="CHEBI:57926"/>
    </ligand>
</feature>
<accession>A0A811TG66</accession>
<dbReference type="PANTHER" id="PTHR17490">
    <property type="entry name" value="SUA5"/>
    <property type="match status" value="1"/>
</dbReference>
<evidence type="ECO:0000256" key="4">
    <source>
        <dbReference type="ARBA" id="ARBA00015492"/>
    </source>
</evidence>
<evidence type="ECO:0000256" key="7">
    <source>
        <dbReference type="ARBA" id="ARBA00022694"/>
    </source>
</evidence>
<dbReference type="InterPro" id="IPR038385">
    <property type="entry name" value="Sua5/YwlC_C"/>
</dbReference>
<keyword evidence="10 13" id="KW-0067">ATP-binding</keyword>
<dbReference type="Gene3D" id="3.90.870.10">
    <property type="entry name" value="DHBP synthase"/>
    <property type="match status" value="1"/>
</dbReference>
<feature type="binding site" evidence="14">
    <location>
        <position position="127"/>
    </location>
    <ligand>
        <name>ATP</name>
        <dbReference type="ChEBI" id="CHEBI:30616"/>
    </ligand>
</feature>
<comment type="subcellular location">
    <subcellularLocation>
        <location evidence="1 13">Cytoplasm</location>
    </subcellularLocation>
</comment>
<evidence type="ECO:0000256" key="12">
    <source>
        <dbReference type="ARBA" id="ARBA00048366"/>
    </source>
</evidence>
<dbReference type="GO" id="GO:0006450">
    <property type="term" value="P:regulation of translational fidelity"/>
    <property type="evidence" value="ECO:0007669"/>
    <property type="project" value="TreeGrafter"/>
</dbReference>
<dbReference type="EMBL" id="CAJHIO010000085">
    <property type="protein sequence ID" value="CAD6494459.1"/>
    <property type="molecule type" value="Genomic_DNA"/>
</dbReference>
<feature type="binding site" evidence="14">
    <location>
        <position position="131"/>
    </location>
    <ligand>
        <name>L-threonine</name>
        <dbReference type="ChEBI" id="CHEBI:57926"/>
    </ligand>
</feature>
<dbReference type="Pfam" id="PF01300">
    <property type="entry name" value="Sua5_yciO_yrdC"/>
    <property type="match status" value="1"/>
</dbReference>
<dbReference type="EC" id="2.7.7.87" evidence="3 13"/>
<evidence type="ECO:0000256" key="10">
    <source>
        <dbReference type="ARBA" id="ARBA00022840"/>
    </source>
</evidence>
<feature type="binding site" evidence="14">
    <location>
        <position position="45"/>
    </location>
    <ligand>
        <name>L-threonine</name>
        <dbReference type="ChEBI" id="CHEBI:57926"/>
    </ligand>
</feature>
<feature type="domain" description="YrdC-like" evidence="15">
    <location>
        <begin position="23"/>
        <end position="209"/>
    </location>
</feature>
<evidence type="ECO:0000256" key="9">
    <source>
        <dbReference type="ARBA" id="ARBA00022741"/>
    </source>
</evidence>
<keyword evidence="7 13" id="KW-0819">tRNA processing</keyword>
<evidence type="ECO:0000313" key="16">
    <source>
        <dbReference type="EMBL" id="CAD6494459.1"/>
    </source>
</evidence>
<evidence type="ECO:0000256" key="3">
    <source>
        <dbReference type="ARBA" id="ARBA00012584"/>
    </source>
</evidence>
<feature type="binding site" evidence="14">
    <location>
        <position position="77"/>
    </location>
    <ligand>
        <name>L-threonine</name>
        <dbReference type="ChEBI" id="CHEBI:57926"/>
    </ligand>
</feature>
<keyword evidence="5 13" id="KW-0963">Cytoplasm</keyword>
<reference evidence="16" key="1">
    <citation type="submission" date="2020-10" db="EMBL/GenBank/DDBJ databases">
        <authorList>
            <person name="Hahn C.J."/>
            <person name="Laso-Perez R."/>
            <person name="Vulcano F."/>
            <person name="Vaziourakis K.-M."/>
            <person name="Stokke R."/>
            <person name="Steen I.H."/>
            <person name="Teske A."/>
            <person name="Boetius A."/>
            <person name="Liebeke M."/>
            <person name="Amann R."/>
            <person name="Knittel K."/>
        </authorList>
    </citation>
    <scope>NUCLEOTIDE SEQUENCE</scope>
    <source>
        <strain evidence="16">Gfbio:e3339647-f889-4370-9287-4fb5cb688e4c:AG392O15_GoMArc1</strain>
    </source>
</reference>
<feature type="binding site" evidence="14">
    <location>
        <position position="151"/>
    </location>
    <ligand>
        <name>L-threonine</name>
        <dbReference type="ChEBI" id="CHEBI:57926"/>
    </ligand>
</feature>
<dbReference type="GO" id="GO:0005524">
    <property type="term" value="F:ATP binding"/>
    <property type="evidence" value="ECO:0007669"/>
    <property type="project" value="UniProtKB-UniRule"/>
</dbReference>
<dbReference type="GO" id="GO:0005737">
    <property type="term" value="C:cytoplasm"/>
    <property type="evidence" value="ECO:0007669"/>
    <property type="project" value="UniProtKB-SubCell"/>
</dbReference>
<dbReference type="InterPro" id="IPR050156">
    <property type="entry name" value="TC-AMP_synthase_SUA5"/>
</dbReference>
<comment type="similarity">
    <text evidence="2 13">Belongs to the SUA5 family.</text>
</comment>
<dbReference type="Gene3D" id="3.40.50.11030">
    <property type="entry name" value="Threonylcarbamoyl-AMP synthase, C-terminal domain"/>
    <property type="match status" value="1"/>
</dbReference>
<dbReference type="SUPFAM" id="SSF55821">
    <property type="entry name" value="YrdC/RibB"/>
    <property type="match status" value="1"/>
</dbReference>
<feature type="binding site" evidence="14">
    <location>
        <position position="153"/>
    </location>
    <ligand>
        <name>ATP</name>
        <dbReference type="ChEBI" id="CHEBI:30616"/>
    </ligand>
</feature>
<dbReference type="InterPro" id="IPR017945">
    <property type="entry name" value="DHBP_synth_RibB-like_a/b_dom"/>
</dbReference>
<comment type="catalytic activity">
    <reaction evidence="12 13">
        <text>L-threonine + hydrogencarbonate + ATP = L-threonylcarbamoyladenylate + diphosphate + H2O</text>
        <dbReference type="Rhea" id="RHEA:36407"/>
        <dbReference type="ChEBI" id="CHEBI:15377"/>
        <dbReference type="ChEBI" id="CHEBI:17544"/>
        <dbReference type="ChEBI" id="CHEBI:30616"/>
        <dbReference type="ChEBI" id="CHEBI:33019"/>
        <dbReference type="ChEBI" id="CHEBI:57926"/>
        <dbReference type="ChEBI" id="CHEBI:73682"/>
        <dbReference type="EC" id="2.7.7.87"/>
    </reaction>
</comment>
<proteinExistence type="inferred from homology"/>
<dbReference type="PIRSF" id="PIRSF004930">
    <property type="entry name" value="Tln_factor_SUA5"/>
    <property type="match status" value="1"/>
</dbReference>
<dbReference type="AlphaFoldDB" id="A0A811TG66"/>
<keyword evidence="6 13" id="KW-0808">Transferase</keyword>
<name>A0A811TG66_9EURY</name>
<dbReference type="PROSITE" id="PS51163">
    <property type="entry name" value="YRDC"/>
    <property type="match status" value="1"/>
</dbReference>
<dbReference type="GO" id="GO:0008033">
    <property type="term" value="P:tRNA processing"/>
    <property type="evidence" value="ECO:0007669"/>
    <property type="project" value="UniProtKB-KW"/>
</dbReference>
<feature type="binding site" evidence="14">
    <location>
        <position position="242"/>
    </location>
    <ligand>
        <name>ATP</name>
        <dbReference type="ChEBI" id="CHEBI:30616"/>
    </ligand>
</feature>
<dbReference type="InterPro" id="IPR005145">
    <property type="entry name" value="Sua5_C"/>
</dbReference>
<evidence type="ECO:0000256" key="6">
    <source>
        <dbReference type="ARBA" id="ARBA00022679"/>
    </source>
</evidence>
<sequence>MIPGDPVFSKSTRVLHINQHNTLEVCRFAGEVIRRGGLVAFPTETVYGLGADALNQQAVKNIFSAKKRPADNPLIVHVSSTDEVKRVAKNIPKIAQALMDAFWPGPLTLVLPGKNIVPDVTTGGLDTVAVRMPDHPVALGLIREAGVPIAAPSANTSGKPSPTTAQHVIDDLGGRIDMIIDGGRVVIGVESTVIDVTGNIPVLLRPGGVGIEELQEVVGKVQVSTPEEVSIPRSPGVKYTHYSPEATVVLVTGDDVAGAIRKLAEEYEGKIGLLLCRETAETVGDVGEKIILGSRSDVESIARNLFYSLRLLDKEHVELIIADGSFSVEGVGLAAMNRLKKASSKLIHTG</sequence>
<dbReference type="NCBIfam" id="TIGR00057">
    <property type="entry name" value="L-threonylcarbamoyladenylate synthase"/>
    <property type="match status" value="1"/>
</dbReference>
<protein>
    <recommendedName>
        <fullName evidence="4 13">Threonylcarbamoyl-AMP synthase</fullName>
        <shortName evidence="13">TC-AMP synthase</shortName>
        <ecNumber evidence="3 13">2.7.7.87</ecNumber>
    </recommendedName>
    <alternativeName>
        <fullName evidence="11 13">L-threonylcarbamoyladenylate synthase</fullName>
    </alternativeName>
</protein>
<gene>
    <name evidence="16" type="primary">sua5</name>
    <name evidence="16" type="ORF">CHKLHMKO_00727</name>
</gene>
<dbReference type="Pfam" id="PF03481">
    <property type="entry name" value="Sua5_C"/>
    <property type="match status" value="1"/>
</dbReference>
<keyword evidence="9 13" id="KW-0547">Nucleotide-binding</keyword>